<dbReference type="Proteomes" id="UP000239181">
    <property type="component" value="Unassembled WGS sequence"/>
</dbReference>
<feature type="non-terminal residue" evidence="1">
    <location>
        <position position="176"/>
    </location>
</feature>
<gene>
    <name evidence="1" type="ORF">CQW29_27140</name>
</gene>
<organism evidence="1 2">
    <name type="scientific">Pantoea coffeiphila</name>
    <dbReference type="NCBI Taxonomy" id="1465635"/>
    <lineage>
        <taxon>Bacteria</taxon>
        <taxon>Pseudomonadati</taxon>
        <taxon>Pseudomonadota</taxon>
        <taxon>Gammaproteobacteria</taxon>
        <taxon>Enterobacterales</taxon>
        <taxon>Erwiniaceae</taxon>
        <taxon>Pantoea</taxon>
    </lineage>
</organism>
<keyword evidence="2" id="KW-1185">Reference proteome</keyword>
<evidence type="ECO:0000313" key="2">
    <source>
        <dbReference type="Proteomes" id="UP000239181"/>
    </source>
</evidence>
<name>A0A2S9I3E7_9GAMM</name>
<proteinExistence type="predicted"/>
<evidence type="ECO:0000313" key="1">
    <source>
        <dbReference type="EMBL" id="PRD12327.1"/>
    </source>
</evidence>
<dbReference type="AlphaFoldDB" id="A0A2S9I3E7"/>
<comment type="caution">
    <text evidence="1">The sequence shown here is derived from an EMBL/GenBank/DDBJ whole genome shotgun (WGS) entry which is preliminary data.</text>
</comment>
<dbReference type="EMBL" id="PDET01000056">
    <property type="protein sequence ID" value="PRD12327.1"/>
    <property type="molecule type" value="Genomic_DNA"/>
</dbReference>
<reference evidence="1 2" key="1">
    <citation type="submission" date="2017-10" db="EMBL/GenBank/DDBJ databases">
        <title>Draft genome of two endophytic bacteria isolated from 'guarana' Paullinia cupana (Mart.) Ducke.</title>
        <authorList>
            <person name="Siqueira K.A."/>
            <person name="Liotti R.G."/>
            <person name="Mendes T.A."/>
            <person name="Soares M.A."/>
        </authorList>
    </citation>
    <scope>NUCLEOTIDE SEQUENCE [LARGE SCALE GENOMIC DNA]</scope>
    <source>
        <strain evidence="1 2">342</strain>
    </source>
</reference>
<protein>
    <submittedName>
        <fullName evidence="1">Uncharacterized protein</fullName>
    </submittedName>
</protein>
<sequence length="176" mass="19569">MNINEQVKWESDVKLLTRQEKVEGGASGAANTQASQLGNRTQWLKAQIESVRDYREHTFYKTDEDPDGTIAGMAATSEGELFRVSQGPDSDAAFIYYWHKNGEPVEDATLAGAGAVSNLLPLNKSTVFSSGEGYPFADDFHEVSVDSENNIISYWKGMNFVTFLNWLFPSIETDKL</sequence>
<accession>A0A2S9I3E7</accession>